<evidence type="ECO:0000313" key="3">
    <source>
        <dbReference type="EMBL" id="KAF2745080.1"/>
    </source>
</evidence>
<evidence type="ECO:0000256" key="1">
    <source>
        <dbReference type="SAM" id="MobiDB-lite"/>
    </source>
</evidence>
<gene>
    <name evidence="3" type="ORF">M011DRAFT_527870</name>
</gene>
<sequence length="460" mass="50094">MSLSYFNVKNLKRRSKQASPATSPPADTTHKTDDTTHKPDTVQKTDPSEAQPTVASPSEEPATSPILDEEDEKFLHRLASLSQEPETTPPPLPERPVGRNAQEALMDGADKVPLPVSPPETSDTASKRKSMFSYFNIDASRFKRSDKEKGKDKGKDKGKGKEKDKKDKSLQDRAQAADDLDAAVLASKNASQEEKKEQEEDLSAILDQLNLSAVNNRVFSFSKESEELLNKFKLVLKDLVNGVPTAYNDLESLLTESEGKLDKMYGSLPPFLQNLVKSLPAKMTGMLAPELLAASAEKPGFDAQQREKLSGESSTSKSKSKKSKRGRIPSLKNLVSAEGAVASMLRSILNFLKLRFPALMTGTNVLLSLAVFLLLFVFWYCHKRGKETRLEKERQGLTVTEDESALASSASSITDAEGTSAEAAVPEKSEQGEATKEKGIDDLPSVKDLPSPSAAAPKGK</sequence>
<dbReference type="AlphaFoldDB" id="A0A6A6V6E2"/>
<name>A0A6A6V6E2_9PLEO</name>
<keyword evidence="2" id="KW-0812">Transmembrane</keyword>
<dbReference type="EMBL" id="MU006584">
    <property type="protein sequence ID" value="KAF2745080.1"/>
    <property type="molecule type" value="Genomic_DNA"/>
</dbReference>
<feature type="transmembrane region" description="Helical" evidence="2">
    <location>
        <begin position="358"/>
        <end position="381"/>
    </location>
</feature>
<feature type="region of interest" description="Disordered" evidence="1">
    <location>
        <begin position="143"/>
        <end position="176"/>
    </location>
</feature>
<dbReference type="OrthoDB" id="5398191at2759"/>
<keyword evidence="2" id="KW-1133">Transmembrane helix</keyword>
<evidence type="ECO:0000313" key="4">
    <source>
        <dbReference type="Proteomes" id="UP000799440"/>
    </source>
</evidence>
<protein>
    <recommendedName>
        <fullName evidence="5">Ring-like domain-containing protein</fullName>
    </recommendedName>
</protein>
<proteinExistence type="predicted"/>
<dbReference type="Proteomes" id="UP000799440">
    <property type="component" value="Unassembled WGS sequence"/>
</dbReference>
<evidence type="ECO:0000256" key="2">
    <source>
        <dbReference type="SAM" id="Phobius"/>
    </source>
</evidence>
<feature type="region of interest" description="Disordered" evidence="1">
    <location>
        <begin position="303"/>
        <end position="327"/>
    </location>
</feature>
<feature type="compositionally biased region" description="Basic and acidic residues" evidence="1">
    <location>
        <begin position="143"/>
        <end position="171"/>
    </location>
</feature>
<feature type="region of interest" description="Disordered" evidence="1">
    <location>
        <begin position="394"/>
        <end position="460"/>
    </location>
</feature>
<accession>A0A6A6V6E2</accession>
<feature type="compositionally biased region" description="Basic and acidic residues" evidence="1">
    <location>
        <begin position="425"/>
        <end position="445"/>
    </location>
</feature>
<reference evidence="3" key="1">
    <citation type="journal article" date="2020" name="Stud. Mycol.">
        <title>101 Dothideomycetes genomes: a test case for predicting lifestyles and emergence of pathogens.</title>
        <authorList>
            <person name="Haridas S."/>
            <person name="Albert R."/>
            <person name="Binder M."/>
            <person name="Bloem J."/>
            <person name="Labutti K."/>
            <person name="Salamov A."/>
            <person name="Andreopoulos B."/>
            <person name="Baker S."/>
            <person name="Barry K."/>
            <person name="Bills G."/>
            <person name="Bluhm B."/>
            <person name="Cannon C."/>
            <person name="Castanera R."/>
            <person name="Culley D."/>
            <person name="Daum C."/>
            <person name="Ezra D."/>
            <person name="Gonzalez J."/>
            <person name="Henrissat B."/>
            <person name="Kuo A."/>
            <person name="Liang C."/>
            <person name="Lipzen A."/>
            <person name="Lutzoni F."/>
            <person name="Magnuson J."/>
            <person name="Mondo S."/>
            <person name="Nolan M."/>
            <person name="Ohm R."/>
            <person name="Pangilinan J."/>
            <person name="Park H.-J."/>
            <person name="Ramirez L."/>
            <person name="Alfaro M."/>
            <person name="Sun H."/>
            <person name="Tritt A."/>
            <person name="Yoshinaga Y."/>
            <person name="Zwiers L.-H."/>
            <person name="Turgeon B."/>
            <person name="Goodwin S."/>
            <person name="Spatafora J."/>
            <person name="Crous P."/>
            <person name="Grigoriev I."/>
        </authorList>
    </citation>
    <scope>NUCLEOTIDE SEQUENCE</scope>
    <source>
        <strain evidence="3">CBS 119925</strain>
    </source>
</reference>
<keyword evidence="2" id="KW-0472">Membrane</keyword>
<evidence type="ECO:0008006" key="5">
    <source>
        <dbReference type="Google" id="ProtNLM"/>
    </source>
</evidence>
<organism evidence="3 4">
    <name type="scientific">Sporormia fimetaria CBS 119925</name>
    <dbReference type="NCBI Taxonomy" id="1340428"/>
    <lineage>
        <taxon>Eukaryota</taxon>
        <taxon>Fungi</taxon>
        <taxon>Dikarya</taxon>
        <taxon>Ascomycota</taxon>
        <taxon>Pezizomycotina</taxon>
        <taxon>Dothideomycetes</taxon>
        <taxon>Pleosporomycetidae</taxon>
        <taxon>Pleosporales</taxon>
        <taxon>Sporormiaceae</taxon>
        <taxon>Sporormia</taxon>
    </lineage>
</organism>
<feature type="region of interest" description="Disordered" evidence="1">
    <location>
        <begin position="1"/>
        <end position="130"/>
    </location>
</feature>
<feature type="compositionally biased region" description="Basic and acidic residues" evidence="1">
    <location>
        <begin position="28"/>
        <end position="47"/>
    </location>
</feature>
<keyword evidence="4" id="KW-1185">Reference proteome</keyword>
<feature type="compositionally biased region" description="Basic residues" evidence="1">
    <location>
        <begin position="318"/>
        <end position="327"/>
    </location>
</feature>